<evidence type="ECO:0000313" key="1">
    <source>
        <dbReference type="EMBL" id="EGF26341.1"/>
    </source>
</evidence>
<reference evidence="1 2" key="1">
    <citation type="journal article" date="2013" name="Mar. Genomics">
        <title>Expression of sulfatases in Rhodopirellula baltica and the diversity of sulfatases in the genus Rhodopirellula.</title>
        <authorList>
            <person name="Wegner C.E."/>
            <person name="Richter-Heitmann T."/>
            <person name="Klindworth A."/>
            <person name="Klockow C."/>
            <person name="Richter M."/>
            <person name="Achstetter T."/>
            <person name="Glockner F.O."/>
            <person name="Harder J."/>
        </authorList>
    </citation>
    <scope>NUCLEOTIDE SEQUENCE [LARGE SCALE GENOMIC DNA]</scope>
    <source>
        <strain evidence="1 2">WH47</strain>
    </source>
</reference>
<organism evidence="1 2">
    <name type="scientific">Rhodopirellula baltica WH47</name>
    <dbReference type="NCBI Taxonomy" id="991778"/>
    <lineage>
        <taxon>Bacteria</taxon>
        <taxon>Pseudomonadati</taxon>
        <taxon>Planctomycetota</taxon>
        <taxon>Planctomycetia</taxon>
        <taxon>Pirellulales</taxon>
        <taxon>Pirellulaceae</taxon>
        <taxon>Rhodopirellula</taxon>
    </lineage>
</organism>
<sequence>MFLPLPDGNVTHESDAELDCQRIRESDEKVLGIVPLVRIK</sequence>
<proteinExistence type="predicted"/>
<dbReference type="AlphaFoldDB" id="F2AVI3"/>
<dbReference type="Proteomes" id="UP000006222">
    <property type="component" value="Unassembled WGS sequence"/>
</dbReference>
<dbReference type="EMBL" id="AFAR01000188">
    <property type="protein sequence ID" value="EGF26341.1"/>
    <property type="molecule type" value="Genomic_DNA"/>
</dbReference>
<evidence type="ECO:0000313" key="2">
    <source>
        <dbReference type="Proteomes" id="UP000006222"/>
    </source>
</evidence>
<dbReference type="PATRIC" id="fig|991778.3.peg.3969"/>
<name>F2AVI3_RHOBT</name>
<accession>F2AVI3</accession>
<comment type="caution">
    <text evidence="1">The sequence shown here is derived from an EMBL/GenBank/DDBJ whole genome shotgun (WGS) entry which is preliminary data.</text>
</comment>
<gene>
    <name evidence="1" type="ORF">RBWH47_04966</name>
</gene>
<protein>
    <submittedName>
        <fullName evidence="1">Uncharacterized protein</fullName>
    </submittedName>
</protein>